<accession>A0ABV0Y342</accession>
<organism evidence="1 2">
    <name type="scientific">Ameca splendens</name>
    <dbReference type="NCBI Taxonomy" id="208324"/>
    <lineage>
        <taxon>Eukaryota</taxon>
        <taxon>Metazoa</taxon>
        <taxon>Chordata</taxon>
        <taxon>Craniata</taxon>
        <taxon>Vertebrata</taxon>
        <taxon>Euteleostomi</taxon>
        <taxon>Actinopterygii</taxon>
        <taxon>Neopterygii</taxon>
        <taxon>Teleostei</taxon>
        <taxon>Neoteleostei</taxon>
        <taxon>Acanthomorphata</taxon>
        <taxon>Ovalentaria</taxon>
        <taxon>Atherinomorphae</taxon>
        <taxon>Cyprinodontiformes</taxon>
        <taxon>Goodeidae</taxon>
        <taxon>Ameca</taxon>
    </lineage>
</organism>
<name>A0ABV0Y342_9TELE</name>
<reference evidence="1 2" key="1">
    <citation type="submission" date="2021-06" db="EMBL/GenBank/DDBJ databases">
        <authorList>
            <person name="Palmer J.M."/>
        </authorList>
    </citation>
    <scope>NUCLEOTIDE SEQUENCE [LARGE SCALE GENOMIC DNA]</scope>
    <source>
        <strain evidence="1 2">AS_MEX2019</strain>
        <tissue evidence="1">Muscle</tissue>
    </source>
</reference>
<protein>
    <submittedName>
        <fullName evidence="1">Uncharacterized protein</fullName>
    </submittedName>
</protein>
<evidence type="ECO:0000313" key="1">
    <source>
        <dbReference type="EMBL" id="MEQ2288146.1"/>
    </source>
</evidence>
<dbReference type="Proteomes" id="UP001469553">
    <property type="component" value="Unassembled WGS sequence"/>
</dbReference>
<comment type="caution">
    <text evidence="1">The sequence shown here is derived from an EMBL/GenBank/DDBJ whole genome shotgun (WGS) entry which is preliminary data.</text>
</comment>
<evidence type="ECO:0000313" key="2">
    <source>
        <dbReference type="Proteomes" id="UP001469553"/>
    </source>
</evidence>
<keyword evidence="2" id="KW-1185">Reference proteome</keyword>
<dbReference type="EMBL" id="JAHRIP010020431">
    <property type="protein sequence ID" value="MEQ2288146.1"/>
    <property type="molecule type" value="Genomic_DNA"/>
</dbReference>
<gene>
    <name evidence="1" type="ORF">AMECASPLE_019804</name>
</gene>
<proteinExistence type="predicted"/>
<sequence length="106" mass="11528">MANADIMFRNALLTCWNAKSSQTHTQTLVFSISPPLAAKTAGSHVTVKGLYFLLPVIIIDGLLLIPLRPPTPTALTGNHRAHTHVCPDLNPNGLLQLPSFPRQPQE</sequence>